<dbReference type="EMBL" id="CP021474">
    <property type="protein sequence ID" value="ARW19913.1"/>
    <property type="molecule type" value="Genomic_DNA"/>
</dbReference>
<evidence type="ECO:0000313" key="2">
    <source>
        <dbReference type="Proteomes" id="UP000196118"/>
    </source>
</evidence>
<gene>
    <name evidence="1" type="ORF">S100892_01341</name>
</gene>
<organism evidence="1 2">
    <name type="scientific">Pediococcus pentosaceus</name>
    <dbReference type="NCBI Taxonomy" id="1255"/>
    <lineage>
        <taxon>Bacteria</taxon>
        <taxon>Bacillati</taxon>
        <taxon>Bacillota</taxon>
        <taxon>Bacilli</taxon>
        <taxon>Lactobacillales</taxon>
        <taxon>Lactobacillaceae</taxon>
        <taxon>Pediococcus</taxon>
    </lineage>
</organism>
<evidence type="ECO:0000313" key="1">
    <source>
        <dbReference type="EMBL" id="ARW19913.1"/>
    </source>
</evidence>
<accession>A0A1Y0VTC3</accession>
<dbReference type="Proteomes" id="UP000196118">
    <property type="component" value="Chromosome"/>
</dbReference>
<proteinExistence type="predicted"/>
<protein>
    <submittedName>
        <fullName evidence="1">Uncharacterized protein</fullName>
    </submittedName>
</protein>
<name>A0A1Y0VTC3_PEDPE</name>
<dbReference type="AlphaFoldDB" id="A0A1Y0VTC3"/>
<reference evidence="1 2" key="1">
    <citation type="submission" date="2017-05" db="EMBL/GenBank/DDBJ databases">
        <title>Genome sequence of Pediococcus pentosaceus strain SRCM100892.</title>
        <authorList>
            <person name="Cho S.H."/>
        </authorList>
    </citation>
    <scope>NUCLEOTIDE SEQUENCE [LARGE SCALE GENOMIC DNA]</scope>
    <source>
        <strain evidence="1 2">SRCM100892</strain>
    </source>
</reference>
<sequence length="93" mass="10989">MLSARRIDDYVTNHVVDRSFRGINLRDLTDEEIEDNAQKKLDRMEEADFDETYDRLDKEDKHAMLEAFIYDSVTPSNTKARVFEIDTEVEVDE</sequence>